<dbReference type="Pfam" id="PF04851">
    <property type="entry name" value="ResIII"/>
    <property type="match status" value="1"/>
</dbReference>
<evidence type="ECO:0000259" key="1">
    <source>
        <dbReference type="SMART" id="SM00487"/>
    </source>
</evidence>
<dbReference type="SMART" id="SM00487">
    <property type="entry name" value="DEXDc"/>
    <property type="match status" value="1"/>
</dbReference>
<dbReference type="PANTHER" id="PTHR47396:SF1">
    <property type="entry name" value="ATP-DEPENDENT HELICASE IRC3-RELATED"/>
    <property type="match status" value="1"/>
</dbReference>
<feature type="domain" description="Helicase ATP-binding" evidence="1">
    <location>
        <begin position="9"/>
        <end position="221"/>
    </location>
</feature>
<dbReference type="GO" id="GO:0004386">
    <property type="term" value="F:helicase activity"/>
    <property type="evidence" value="ECO:0007669"/>
    <property type="project" value="UniProtKB-KW"/>
</dbReference>
<dbReference type="InterPro" id="IPR014001">
    <property type="entry name" value="Helicase_ATP-bd"/>
</dbReference>
<dbReference type="Proteomes" id="UP000318939">
    <property type="component" value="Chromosome"/>
</dbReference>
<gene>
    <name evidence="2" type="ORF">PR018_05325</name>
</gene>
<dbReference type="Gene3D" id="3.40.50.300">
    <property type="entry name" value="P-loop containing nucleotide triphosphate hydrolases"/>
    <property type="match status" value="1"/>
</dbReference>
<dbReference type="InterPro" id="IPR050742">
    <property type="entry name" value="Helicase_Restrict-Modif_Enz"/>
</dbReference>
<accession>A0ABY8IJN3</accession>
<evidence type="ECO:0000313" key="2">
    <source>
        <dbReference type="EMBL" id="WFS23922.1"/>
    </source>
</evidence>
<sequence>MDMFAPIRASVPLVDFQEVIVSNMVNRLRQSGRPILLRSPTGSGKTMMIGRALNDLVRTRPMLWFWFVPYVNLVTQTMRSIEDHCASLRPAELIHGRRFDHQAGDVLAACVKTVASSEQIGQVYSPKSEQVPAFWELVSSARASGLKIGIVVDEAHIGLSSETEFGKFCVGLNPDNIIMATATPRDRKLMDFLAAADYPDYETFTVSRDQVVAAKLNKRYVAAIVYETTETWQLIADFTKTALRQAWRQHQVIRDKLAKHDIKLTPLMLVQVANGDHTTGEALDYLVRDCQVPMELIRSYEGKDNDPTALQRYAADPTCQVLIFKEAAGTGFDAPRAFVLASVKPVSDVDFAAQFIGRIMRVARPVREYMEENDDIDPDLETGYVFLANATAQSGFETAAHDMLKMKSSIEGAIERLHERRLVDGSKIYSNRPTDQPSLLLSSPFVRRSDVLESIPSAREIDPSQISLFSSVSSTAVSEPSTVLTSRLTPMVDEVRSVDSLKKGMVEREFELHTRQTHLPKLPRAFQTEQKPRIEDLKDVVRWVVRHLDISDVDIMKAAMAVYSGPIAKQVTTNLETMELLERSDVGLVLDRTSLAADVQDFIARLPQSSSADSNALIRAMSERMSVPISDWYRAFVPVEFRSDEAITRISRDAVYVLLRSMKADVLRLFNEEIAKRVVSISASSLPDAMIFPSEIALKPSIKNIYGVFPPNEEQIRSLYSQLIGDERQSLRRYAVEGSDEGYFVDAFDHSWQMNQSEELFARRLDRASFVDWWTRNPSRKPYSAAVVRADNGYNFYPDFIVCVRYWEEDDSAVRLIETKFDVTDAVAKGGRPSLSYGKVIFLRTDHESQTLKIINDDGSLGREVGGDLERLRDVLRSTS</sequence>
<name>A0ABY8IJN3_9HYPH</name>
<dbReference type="InterPro" id="IPR027417">
    <property type="entry name" value="P-loop_NTPase"/>
</dbReference>
<dbReference type="RefSeq" id="WP_142828894.1">
    <property type="nucleotide sequence ID" value="NZ_CP117267.1"/>
</dbReference>
<reference evidence="2" key="2">
    <citation type="journal article" date="2023" name="MicrobiologyOpen">
        <title>Genomics of the tumorigenes clade of the family Rhizobiaceae and description of Rhizobium rhododendri sp. nov.</title>
        <authorList>
            <person name="Kuzmanovic N."/>
            <person name="diCenzo G.C."/>
            <person name="Bunk B."/>
            <person name="Sproeer C."/>
            <person name="Fruehling A."/>
            <person name="Neumann-Schaal M."/>
            <person name="Overmann J."/>
            <person name="Smalla K."/>
        </authorList>
    </citation>
    <scope>NUCLEOTIDE SEQUENCE</scope>
    <source>
        <strain evidence="2">Rho-6.2</strain>
    </source>
</reference>
<dbReference type="PANTHER" id="PTHR47396">
    <property type="entry name" value="TYPE I RESTRICTION ENZYME ECOKI R PROTEIN"/>
    <property type="match status" value="1"/>
</dbReference>
<keyword evidence="2" id="KW-0547">Nucleotide-binding</keyword>
<keyword evidence="2" id="KW-0067">ATP-binding</keyword>
<protein>
    <submittedName>
        <fullName evidence="2">DEAD/DEAH box helicase family protein</fullName>
    </submittedName>
</protein>
<proteinExistence type="predicted"/>
<dbReference type="EMBL" id="CP117267">
    <property type="protein sequence ID" value="WFS23922.1"/>
    <property type="molecule type" value="Genomic_DNA"/>
</dbReference>
<keyword evidence="3" id="KW-1185">Reference proteome</keyword>
<dbReference type="SUPFAM" id="SSF52540">
    <property type="entry name" value="P-loop containing nucleoside triphosphate hydrolases"/>
    <property type="match status" value="2"/>
</dbReference>
<reference evidence="2" key="1">
    <citation type="journal article" date="2019" name="Phytopathology">
        <title>A Novel Group of Rhizobium tumorigenes-Like Agrobacteria Associated with Crown Gall Disease of Rhododendron and Blueberry.</title>
        <authorList>
            <person name="Kuzmanovic N."/>
            <person name="Behrens P."/>
            <person name="Idczak E."/>
            <person name="Wagner S."/>
            <person name="Gotz M."/>
            <person name="Sproer C."/>
            <person name="Bunk B."/>
            <person name="Overmann J."/>
            <person name="Smalla K."/>
        </authorList>
    </citation>
    <scope>NUCLEOTIDE SEQUENCE</scope>
    <source>
        <strain evidence="2">Rho-6.2</strain>
    </source>
</reference>
<organism evidence="2 3">
    <name type="scientific">Rhizobium rhododendri</name>
    <dbReference type="NCBI Taxonomy" id="2506430"/>
    <lineage>
        <taxon>Bacteria</taxon>
        <taxon>Pseudomonadati</taxon>
        <taxon>Pseudomonadota</taxon>
        <taxon>Alphaproteobacteria</taxon>
        <taxon>Hyphomicrobiales</taxon>
        <taxon>Rhizobiaceae</taxon>
        <taxon>Rhizobium/Agrobacterium group</taxon>
        <taxon>Rhizobium</taxon>
    </lineage>
</organism>
<keyword evidence="2" id="KW-0378">Hydrolase</keyword>
<evidence type="ECO:0000313" key="3">
    <source>
        <dbReference type="Proteomes" id="UP000318939"/>
    </source>
</evidence>
<dbReference type="InterPro" id="IPR006935">
    <property type="entry name" value="Helicase/UvrB_N"/>
</dbReference>
<keyword evidence="2" id="KW-0347">Helicase</keyword>